<evidence type="ECO:0000313" key="2">
    <source>
        <dbReference type="Proteomes" id="UP000829291"/>
    </source>
</evidence>
<protein>
    <submittedName>
        <fullName evidence="3 4">Uncharacterized protein LOC107220008</fullName>
    </submittedName>
</protein>
<dbReference type="InParanoid" id="A0A6J0BGE1"/>
<dbReference type="KEGG" id="nlo:107220008"/>
<dbReference type="GeneID" id="107220008"/>
<accession>A0A6J0BGE1</accession>
<proteinExistence type="predicted"/>
<evidence type="ECO:0000313" key="4">
    <source>
        <dbReference type="RefSeq" id="XP_046598983.1"/>
    </source>
</evidence>
<dbReference type="OrthoDB" id="188042at2759"/>
<gene>
    <name evidence="3 4" type="primary">LOC107220008</name>
</gene>
<dbReference type="PANTHER" id="PTHR48174:SF5">
    <property type="entry name" value="VACUOLAR PROTEIN SORTING-ASSOCIATED PROTEIN 62"/>
    <property type="match status" value="1"/>
</dbReference>
<evidence type="ECO:0000256" key="1">
    <source>
        <dbReference type="SAM" id="SignalP"/>
    </source>
</evidence>
<dbReference type="PANTHER" id="PTHR48174">
    <property type="entry name" value="DUF946 FAMILY PROTEIN"/>
    <property type="match status" value="1"/>
</dbReference>
<organism evidence="2 3">
    <name type="scientific">Neodiprion lecontei</name>
    <name type="common">Redheaded pine sawfly</name>
    <dbReference type="NCBI Taxonomy" id="441921"/>
    <lineage>
        <taxon>Eukaryota</taxon>
        <taxon>Metazoa</taxon>
        <taxon>Ecdysozoa</taxon>
        <taxon>Arthropoda</taxon>
        <taxon>Hexapoda</taxon>
        <taxon>Insecta</taxon>
        <taxon>Pterygota</taxon>
        <taxon>Neoptera</taxon>
        <taxon>Endopterygota</taxon>
        <taxon>Hymenoptera</taxon>
        <taxon>Tenthredinoidea</taxon>
        <taxon>Diprionidae</taxon>
        <taxon>Diprioninae</taxon>
        <taxon>Neodiprion</taxon>
    </lineage>
</organism>
<keyword evidence="1" id="KW-0732">Signal</keyword>
<dbReference type="RefSeq" id="XP_015513880.1">
    <property type="nucleotide sequence ID" value="XM_015658394.1"/>
</dbReference>
<feature type="chain" id="PRO_5026707299" evidence="1">
    <location>
        <begin position="22"/>
        <end position="382"/>
    </location>
</feature>
<evidence type="ECO:0000313" key="3">
    <source>
        <dbReference type="RefSeq" id="XP_015513880.1"/>
    </source>
</evidence>
<feature type="signal peptide" evidence="1">
    <location>
        <begin position="1"/>
        <end position="21"/>
    </location>
</feature>
<dbReference type="Proteomes" id="UP000829291">
    <property type="component" value="Chromosome 6"/>
</dbReference>
<dbReference type="AlphaFoldDB" id="A0A6J0BGE1"/>
<dbReference type="RefSeq" id="XP_046598983.1">
    <property type="nucleotide sequence ID" value="XM_046743027.1"/>
</dbReference>
<keyword evidence="2" id="KW-1185">Reference proteome</keyword>
<name>A0A6J0BGE1_NEOLC</name>
<sequence>MLRCVITAVLLISTLQESSHALRSKTSVEKRVRRLIRSWAPLVWLAPGEEFLPLGVPEFLDNVEAVNDGDFLSTRLDVERLLRNKTSFLYGKKPWMDSVPVYALVENCALLYNTSGDHRQTKKEAFRKSEINTKEIVAKTRHDEDNGVDREVEESLIYEEKRTRLPHFHVTYWMFYPFSEGKTICVLDLGYLGSWPIPLVGGKCFGLFKEYGSHVGDWEHMSLFFKGDDHPLAMYVSAHDAGAFYRYDPVEKDFVYEAQETRKGIFQKPIFPDYVYTAGGSHPVLFSAKGSHGLWTAPGKHKFVRLPRLYDESGFGSPWPTWRKVEMLPRERRDALPSWMNYKGRWGNPKTNCHPLAKLGINFCQFVDGPTGIPLKKFNFHC</sequence>
<reference evidence="3" key="1">
    <citation type="submission" date="2025-04" db="UniProtKB">
        <authorList>
            <consortium name="RefSeq"/>
        </authorList>
    </citation>
    <scope>IDENTIFICATION</scope>
    <source>
        <tissue evidence="4">Thorax and Abdomen</tissue>
        <tissue evidence="3">Whole body</tissue>
    </source>
</reference>